<keyword evidence="2" id="KW-0472">Membrane</keyword>
<name>A0A1R0KQW6_9PSEU</name>
<dbReference type="EMBL" id="MQUQ01000011">
    <property type="protein sequence ID" value="OLZ50051.1"/>
    <property type="molecule type" value="Genomic_DNA"/>
</dbReference>
<comment type="caution">
    <text evidence="3">The sequence shown here is derived from an EMBL/GenBank/DDBJ whole genome shotgun (WGS) entry which is preliminary data.</text>
</comment>
<evidence type="ECO:0000256" key="2">
    <source>
        <dbReference type="SAM" id="Phobius"/>
    </source>
</evidence>
<reference evidence="3 4" key="1">
    <citation type="submission" date="2016-01" db="EMBL/GenBank/DDBJ databases">
        <title>Amycolatopsis coloradensis genome sequencing and assembly.</title>
        <authorList>
            <person name="Mayilraj S."/>
        </authorList>
    </citation>
    <scope>NUCLEOTIDE SEQUENCE [LARGE SCALE GENOMIC DNA]</scope>
    <source>
        <strain evidence="3 4">DSM 44225</strain>
    </source>
</reference>
<sequence>MPAPRLGVVEADLVEHDCPARITGLVKVGSRASRTTWPSSMPCSTGAEGCCAWSTVAAAASQTPLSIQATGAVESLATGGTVRRMQVYIGLLGGALRGILGGIVTYLATRTKARLELVHAHDLTLRTERLIRYQRLFHLSGRLPRYWRPGEEPDRQTLASLREDLHEWYFGEEAGGLFLTQEAKTRYLRLQNALAEAVDAGPTPLSEQESMTLRGLASELRHQLGEDIGAASPPRIKRLSVGPTLPPPEPHR</sequence>
<keyword evidence="4" id="KW-1185">Reference proteome</keyword>
<dbReference type="Proteomes" id="UP000187486">
    <property type="component" value="Unassembled WGS sequence"/>
</dbReference>
<evidence type="ECO:0000313" key="4">
    <source>
        <dbReference type="Proteomes" id="UP000187486"/>
    </source>
</evidence>
<feature type="transmembrane region" description="Helical" evidence="2">
    <location>
        <begin position="87"/>
        <end position="108"/>
    </location>
</feature>
<keyword evidence="2" id="KW-1133">Transmembrane helix</keyword>
<dbReference type="AlphaFoldDB" id="A0A1R0KQW6"/>
<feature type="region of interest" description="Disordered" evidence="1">
    <location>
        <begin position="227"/>
        <end position="252"/>
    </location>
</feature>
<evidence type="ECO:0000313" key="3">
    <source>
        <dbReference type="EMBL" id="OLZ50051.1"/>
    </source>
</evidence>
<proteinExistence type="predicted"/>
<accession>A0A1R0KQW6</accession>
<protein>
    <submittedName>
        <fullName evidence="3">Uncharacterized protein</fullName>
    </submittedName>
</protein>
<evidence type="ECO:0000256" key="1">
    <source>
        <dbReference type="SAM" id="MobiDB-lite"/>
    </source>
</evidence>
<keyword evidence="2" id="KW-0812">Transmembrane</keyword>
<organism evidence="3 4">
    <name type="scientific">Amycolatopsis coloradensis</name>
    <dbReference type="NCBI Taxonomy" id="76021"/>
    <lineage>
        <taxon>Bacteria</taxon>
        <taxon>Bacillati</taxon>
        <taxon>Actinomycetota</taxon>
        <taxon>Actinomycetes</taxon>
        <taxon>Pseudonocardiales</taxon>
        <taxon>Pseudonocardiaceae</taxon>
        <taxon>Amycolatopsis</taxon>
    </lineage>
</organism>
<gene>
    <name evidence="3" type="ORF">BS329_20715</name>
</gene>